<dbReference type="GeneID" id="28771076"/>
<dbReference type="AlphaFoldDB" id="A0A177CUW6"/>
<dbReference type="EMBL" id="KV441548">
    <property type="protein sequence ID" value="OAG11313.1"/>
    <property type="molecule type" value="Genomic_DNA"/>
</dbReference>
<sequence>MPLPSRFTRVRRCFRQINGLHAPTSFLVFPLACLLVSWCVTSTAEPFPGTNKFQQVCCPVRSCCLWNCRQLCTRVPSDYCTSHVLSITRDRPLADLLSVHGQPQKGEGTCERGYSSGDEAVRKSRR</sequence>
<dbReference type="RefSeq" id="XP_018041678.1">
    <property type="nucleotide sequence ID" value="XM_018187590.1"/>
</dbReference>
<evidence type="ECO:0000313" key="3">
    <source>
        <dbReference type="Proteomes" id="UP000077069"/>
    </source>
</evidence>
<feature type="region of interest" description="Disordered" evidence="1">
    <location>
        <begin position="100"/>
        <end position="126"/>
    </location>
</feature>
<protein>
    <submittedName>
        <fullName evidence="2">Uncharacterized protein</fullName>
    </submittedName>
</protein>
<dbReference type="Proteomes" id="UP000077069">
    <property type="component" value="Unassembled WGS sequence"/>
</dbReference>
<organism evidence="2 3">
    <name type="scientific">Paraphaeosphaeria sporulosa</name>
    <dbReference type="NCBI Taxonomy" id="1460663"/>
    <lineage>
        <taxon>Eukaryota</taxon>
        <taxon>Fungi</taxon>
        <taxon>Dikarya</taxon>
        <taxon>Ascomycota</taxon>
        <taxon>Pezizomycotina</taxon>
        <taxon>Dothideomycetes</taxon>
        <taxon>Pleosporomycetidae</taxon>
        <taxon>Pleosporales</taxon>
        <taxon>Massarineae</taxon>
        <taxon>Didymosphaeriaceae</taxon>
        <taxon>Paraphaeosphaeria</taxon>
    </lineage>
</organism>
<evidence type="ECO:0000256" key="1">
    <source>
        <dbReference type="SAM" id="MobiDB-lite"/>
    </source>
</evidence>
<evidence type="ECO:0000313" key="2">
    <source>
        <dbReference type="EMBL" id="OAG11313.1"/>
    </source>
</evidence>
<proteinExistence type="predicted"/>
<dbReference type="InParanoid" id="A0A177CUW6"/>
<name>A0A177CUW6_9PLEO</name>
<gene>
    <name evidence="2" type="ORF">CC84DRAFT_8346</name>
</gene>
<accession>A0A177CUW6</accession>
<keyword evidence="3" id="KW-1185">Reference proteome</keyword>
<reference evidence="2 3" key="1">
    <citation type="submission" date="2016-05" db="EMBL/GenBank/DDBJ databases">
        <title>Comparative analysis of secretome profiles of manganese(II)-oxidizing ascomycete fungi.</title>
        <authorList>
            <consortium name="DOE Joint Genome Institute"/>
            <person name="Zeiner C.A."/>
            <person name="Purvine S.O."/>
            <person name="Zink E.M."/>
            <person name="Wu S."/>
            <person name="Pasa-Tolic L."/>
            <person name="Chaput D.L."/>
            <person name="Haridas S."/>
            <person name="Grigoriev I.V."/>
            <person name="Santelli C.M."/>
            <person name="Hansel C.M."/>
        </authorList>
    </citation>
    <scope>NUCLEOTIDE SEQUENCE [LARGE SCALE GENOMIC DNA]</scope>
    <source>
        <strain evidence="2 3">AP3s5-JAC2a</strain>
    </source>
</reference>